<sequence length="350" mass="37453">MISYALPGVGLSSVDDTGRVMGTAESWRVACDSMLAECSVAGISLADALLLLHASPGDDIEDASLRVGSCPECGAYAPGAEAIGFVGRHGGGCRSCGAVLLLADHLGVDDLLATYGRENALNLVMDFTERLALVATIESVRRRGLDVLAETAIVVDGPLSALWTSERMVRPILAYLDDVSTELERAGLGPLLLVGVEKTGQDVEHAAVVSELIEPGHVMKLPTDYIGTHVTGRTGRPGVYGKDNFYGRRFFYRRRDGHILVVTVPARAGVAPWSTNAVSEQWNSYPSLATTLGLLEELRSDRFEGAIQPLVWAHQESSLALSASQALARLSQDQLGIEQNTRLRIKGAWS</sequence>
<reference evidence="4" key="3">
    <citation type="journal article" date="2019" name="Int. J. Syst. Evol. Microbiol.">
        <title>The Global Catalogue of Microorganisms (GCM) 10K type strain sequencing project: providing services to taxonomists for standard genome sequencing and annotation.</title>
        <authorList>
            <consortium name="The Broad Institute Genomics Platform"/>
            <consortium name="The Broad Institute Genome Sequencing Center for Infectious Disease"/>
            <person name="Wu L."/>
            <person name="Ma J."/>
        </authorList>
    </citation>
    <scope>NUCLEOTIDE SEQUENCE [LARGE SCALE GENOMIC DNA]</scope>
    <source>
        <strain evidence="4">CCM 7403</strain>
    </source>
</reference>
<dbReference type="OrthoDB" id="63920at2"/>
<dbReference type="Proteomes" id="UP000297025">
    <property type="component" value="Chromosome"/>
</dbReference>
<accession>A0A4P7UA88</accession>
<reference evidence="2" key="4">
    <citation type="submission" date="2019-03" db="EMBL/GenBank/DDBJ databases">
        <authorList>
            <person name="Huang Y."/>
        </authorList>
    </citation>
    <scope>NUCLEOTIDE SEQUENCE</scope>
    <source>
        <strain evidence="2">JCM 16608</strain>
    </source>
</reference>
<keyword evidence="4" id="KW-1185">Reference proteome</keyword>
<evidence type="ECO:0008006" key="5">
    <source>
        <dbReference type="Google" id="ProtNLM"/>
    </source>
</evidence>
<reference evidence="1" key="5">
    <citation type="submission" date="2024-05" db="EMBL/GenBank/DDBJ databases">
        <authorList>
            <person name="Sun Q."/>
            <person name="Sedlacek I."/>
        </authorList>
    </citation>
    <scope>NUCLEOTIDE SEQUENCE</scope>
    <source>
        <strain evidence="1">CCM 7403</strain>
    </source>
</reference>
<evidence type="ECO:0000313" key="2">
    <source>
        <dbReference type="EMBL" id="QCC76148.1"/>
    </source>
</evidence>
<reference evidence="1" key="2">
    <citation type="journal article" date="2014" name="Int. J. Syst. Evol. Microbiol.">
        <title>Complete genome of a new Firmicutes species belonging to the dominant human colonic microbiota ('Ruminococcus bicirculans') reveals two chromosomes and a selective capacity to utilize plant glucans.</title>
        <authorList>
            <consortium name="NISC Comparative Sequencing Program"/>
            <person name="Wegmann U."/>
            <person name="Louis P."/>
            <person name="Goesmann A."/>
            <person name="Henrissat B."/>
            <person name="Duncan S.H."/>
            <person name="Flint H.J."/>
        </authorList>
    </citation>
    <scope>NUCLEOTIDE SEQUENCE</scope>
    <source>
        <strain evidence="1">CCM 7403</strain>
    </source>
</reference>
<organism evidence="2 3">
    <name type="scientific">Nocardioides daphniae</name>
    <dbReference type="NCBI Taxonomy" id="402297"/>
    <lineage>
        <taxon>Bacteria</taxon>
        <taxon>Bacillati</taxon>
        <taxon>Actinomycetota</taxon>
        <taxon>Actinomycetes</taxon>
        <taxon>Propionibacteriales</taxon>
        <taxon>Nocardioidaceae</taxon>
        <taxon>Nocardioides</taxon>
    </lineage>
</organism>
<evidence type="ECO:0000313" key="1">
    <source>
        <dbReference type="EMBL" id="GGD09651.1"/>
    </source>
</evidence>
<dbReference type="KEGG" id="ndp:E2C04_01120"/>
<dbReference type="EMBL" id="BMCK01000001">
    <property type="protein sequence ID" value="GGD09651.1"/>
    <property type="molecule type" value="Genomic_DNA"/>
</dbReference>
<proteinExistence type="predicted"/>
<protein>
    <recommendedName>
        <fullName evidence="5">NurA domain-containing protein</fullName>
    </recommendedName>
</protein>
<dbReference type="EMBL" id="CP038462">
    <property type="protein sequence ID" value="QCC76148.1"/>
    <property type="molecule type" value="Genomic_DNA"/>
</dbReference>
<dbReference type="RefSeq" id="WP_135831197.1">
    <property type="nucleotide sequence ID" value="NZ_BMCK01000001.1"/>
</dbReference>
<gene>
    <name evidence="2" type="ORF">E2C04_01120</name>
    <name evidence="1" type="ORF">GCM10007231_05620</name>
</gene>
<dbReference type="AlphaFoldDB" id="A0A4P7UA88"/>
<reference evidence="2 3" key="1">
    <citation type="journal article" date="2008" name="Int. J. Syst. Evol. Microbiol.">
        <title>Nocardioides daphniae sp. nov., isolated from Daphnia cucullata (Crustacea: Cladocera).</title>
        <authorList>
            <person name="Toth E.M."/>
            <person name="Keki Z."/>
            <person name="Homonnay Z.G."/>
            <person name="Borsodi A.K."/>
            <person name="Marialigeti K."/>
            <person name="Schumann P."/>
        </authorList>
    </citation>
    <scope>NUCLEOTIDE SEQUENCE [LARGE SCALE GENOMIC DNA]</scope>
    <source>
        <strain evidence="2 3">JCM 16608</strain>
    </source>
</reference>
<evidence type="ECO:0000313" key="3">
    <source>
        <dbReference type="Proteomes" id="UP000297025"/>
    </source>
</evidence>
<dbReference type="Proteomes" id="UP000630594">
    <property type="component" value="Unassembled WGS sequence"/>
</dbReference>
<name>A0A4P7UA88_9ACTN</name>
<evidence type="ECO:0000313" key="4">
    <source>
        <dbReference type="Proteomes" id="UP000630594"/>
    </source>
</evidence>